<gene>
    <name evidence="3" type="ORF">BO99DRAFT_91062</name>
</gene>
<evidence type="ECO:0000256" key="1">
    <source>
        <dbReference type="SAM" id="Phobius"/>
    </source>
</evidence>
<sequence length="78" mass="8976">MFVLCVLSYTFLTLLVVMAEACFHRRHTRPPFLFSVFLWGASLLSVWPGGYGRYIVTNNAIYTSLLPQPLFVSHFVFD</sequence>
<keyword evidence="4" id="KW-1185">Reference proteome</keyword>
<keyword evidence="1" id="KW-0472">Membrane</keyword>
<keyword evidence="1" id="KW-1133">Transmembrane helix</keyword>
<evidence type="ECO:0000256" key="2">
    <source>
        <dbReference type="SAM" id="SignalP"/>
    </source>
</evidence>
<evidence type="ECO:0000313" key="4">
    <source>
        <dbReference type="Proteomes" id="UP000249829"/>
    </source>
</evidence>
<keyword evidence="1" id="KW-0812">Transmembrane</keyword>
<dbReference type="AlphaFoldDB" id="A0A2V5HNW6"/>
<feature type="chain" id="PRO_5015960922" evidence="2">
    <location>
        <begin position="22"/>
        <end position="78"/>
    </location>
</feature>
<evidence type="ECO:0000313" key="3">
    <source>
        <dbReference type="EMBL" id="PYI24302.1"/>
    </source>
</evidence>
<accession>A0A2V5HNW6</accession>
<dbReference type="EMBL" id="KZ825102">
    <property type="protein sequence ID" value="PYI24302.1"/>
    <property type="molecule type" value="Genomic_DNA"/>
</dbReference>
<feature type="transmembrane region" description="Helical" evidence="1">
    <location>
        <begin position="29"/>
        <end position="47"/>
    </location>
</feature>
<keyword evidence="2" id="KW-0732">Signal</keyword>
<proteinExistence type="predicted"/>
<protein>
    <submittedName>
        <fullName evidence="3">Uncharacterized protein</fullName>
    </submittedName>
</protein>
<feature type="signal peptide" evidence="2">
    <location>
        <begin position="1"/>
        <end position="21"/>
    </location>
</feature>
<organism evidence="3 4">
    <name type="scientific">Aspergillus violaceofuscus (strain CBS 115571)</name>
    <dbReference type="NCBI Taxonomy" id="1450538"/>
    <lineage>
        <taxon>Eukaryota</taxon>
        <taxon>Fungi</taxon>
        <taxon>Dikarya</taxon>
        <taxon>Ascomycota</taxon>
        <taxon>Pezizomycotina</taxon>
        <taxon>Eurotiomycetes</taxon>
        <taxon>Eurotiomycetidae</taxon>
        <taxon>Eurotiales</taxon>
        <taxon>Aspergillaceae</taxon>
        <taxon>Aspergillus</taxon>
    </lineage>
</organism>
<dbReference type="Proteomes" id="UP000249829">
    <property type="component" value="Unassembled WGS sequence"/>
</dbReference>
<reference evidence="3 4" key="1">
    <citation type="submission" date="2018-02" db="EMBL/GenBank/DDBJ databases">
        <title>The genomes of Aspergillus section Nigri reveals drivers in fungal speciation.</title>
        <authorList>
            <consortium name="DOE Joint Genome Institute"/>
            <person name="Vesth T.C."/>
            <person name="Nybo J."/>
            <person name="Theobald S."/>
            <person name="Brandl J."/>
            <person name="Frisvad J.C."/>
            <person name="Nielsen K.F."/>
            <person name="Lyhne E.K."/>
            <person name="Kogle M.E."/>
            <person name="Kuo A."/>
            <person name="Riley R."/>
            <person name="Clum A."/>
            <person name="Nolan M."/>
            <person name="Lipzen A."/>
            <person name="Salamov A."/>
            <person name="Henrissat B."/>
            <person name="Wiebenga A."/>
            <person name="De vries R.P."/>
            <person name="Grigoriev I.V."/>
            <person name="Mortensen U.H."/>
            <person name="Andersen M.R."/>
            <person name="Baker S.E."/>
        </authorList>
    </citation>
    <scope>NUCLEOTIDE SEQUENCE [LARGE SCALE GENOMIC DNA]</scope>
    <source>
        <strain evidence="3 4">CBS 115571</strain>
    </source>
</reference>
<name>A0A2V5HNW6_ASPV1</name>